<dbReference type="InterPro" id="IPR059095">
    <property type="entry name" value="Znf_C2H2_17_2nd"/>
</dbReference>
<feature type="region of interest" description="Disordered" evidence="1">
    <location>
        <begin position="181"/>
        <end position="235"/>
    </location>
</feature>
<gene>
    <name evidence="4" type="ORF">B0H66DRAFT_605243</name>
</gene>
<sequence length="287" mass="32748">MIASHPTSPADLNSLAQVDQRFNAILEPTIFKRDLKEQRAKGRRSARLQTNQRRSEWQKPKTRKSTRQKTKEPVYYGEDEEKDEEIRGGQNAKFSSSSGLLQHDREFHLKPYLWKVKGCDTAWFLSSAVLHRHERESHDMHKVEKPYLCPLEGCECSVPGHGFPRQWNLRDHMRRVHNDKVTLELPASPPPSKNSTSGPGRKRKKNDRQNKFSGQKSSTKSASDTVPSAGKAAGWNDRRKAIDGLAQENVPSGYPWTLPYIKTVQVYLPAMIKVSHKPIVSSKQDVM</sequence>
<feature type="domain" description="C2H2-domain containing protein first zinc finger" evidence="3">
    <location>
        <begin position="110"/>
        <end position="138"/>
    </location>
</feature>
<keyword evidence="5" id="KW-1185">Reference proteome</keyword>
<dbReference type="Gene3D" id="3.30.160.60">
    <property type="entry name" value="Classic Zinc Finger"/>
    <property type="match status" value="1"/>
</dbReference>
<dbReference type="AlphaFoldDB" id="A0AAE0I1Q1"/>
<reference evidence="4" key="2">
    <citation type="submission" date="2023-06" db="EMBL/GenBank/DDBJ databases">
        <authorList>
            <consortium name="Lawrence Berkeley National Laboratory"/>
            <person name="Haridas S."/>
            <person name="Hensen N."/>
            <person name="Bonometti L."/>
            <person name="Westerberg I."/>
            <person name="Brannstrom I.O."/>
            <person name="Guillou S."/>
            <person name="Cros-Aarteil S."/>
            <person name="Calhoun S."/>
            <person name="Kuo A."/>
            <person name="Mondo S."/>
            <person name="Pangilinan J."/>
            <person name="Riley R."/>
            <person name="Labutti K."/>
            <person name="Andreopoulos B."/>
            <person name="Lipzen A."/>
            <person name="Chen C."/>
            <person name="Yanf M."/>
            <person name="Daum C."/>
            <person name="Ng V."/>
            <person name="Clum A."/>
            <person name="Steindorff A."/>
            <person name="Ohm R."/>
            <person name="Martin F."/>
            <person name="Silar P."/>
            <person name="Natvig D."/>
            <person name="Lalanne C."/>
            <person name="Gautier V."/>
            <person name="Ament-Velasquez S.L."/>
            <person name="Kruys A."/>
            <person name="Hutchinson M.I."/>
            <person name="Powell A.J."/>
            <person name="Barry K."/>
            <person name="Miller A.N."/>
            <person name="Grigoriev I.V."/>
            <person name="Debuchy R."/>
            <person name="Gladieux P."/>
            <person name="Thoren M.H."/>
            <person name="Johannesson H."/>
        </authorList>
    </citation>
    <scope>NUCLEOTIDE SEQUENCE</scope>
    <source>
        <strain evidence="4">CBS 118394</strain>
    </source>
</reference>
<dbReference type="Pfam" id="PF26176">
    <property type="entry name" value="zf_C2H2_17_2"/>
    <property type="match status" value="1"/>
</dbReference>
<evidence type="ECO:0000259" key="3">
    <source>
        <dbReference type="Pfam" id="PF26177"/>
    </source>
</evidence>
<evidence type="ECO:0000256" key="1">
    <source>
        <dbReference type="SAM" id="MobiDB-lite"/>
    </source>
</evidence>
<evidence type="ECO:0000313" key="4">
    <source>
        <dbReference type="EMBL" id="KAK3316974.1"/>
    </source>
</evidence>
<evidence type="ECO:0000313" key="5">
    <source>
        <dbReference type="Proteomes" id="UP001283341"/>
    </source>
</evidence>
<feature type="region of interest" description="Disordered" evidence="1">
    <location>
        <begin position="36"/>
        <end position="98"/>
    </location>
</feature>
<feature type="compositionally biased region" description="Polar residues" evidence="1">
    <location>
        <begin position="211"/>
        <end position="226"/>
    </location>
</feature>
<proteinExistence type="predicted"/>
<dbReference type="Proteomes" id="UP001283341">
    <property type="component" value="Unassembled WGS sequence"/>
</dbReference>
<organism evidence="4 5">
    <name type="scientific">Apodospora peruviana</name>
    <dbReference type="NCBI Taxonomy" id="516989"/>
    <lineage>
        <taxon>Eukaryota</taxon>
        <taxon>Fungi</taxon>
        <taxon>Dikarya</taxon>
        <taxon>Ascomycota</taxon>
        <taxon>Pezizomycotina</taxon>
        <taxon>Sordariomycetes</taxon>
        <taxon>Sordariomycetidae</taxon>
        <taxon>Sordariales</taxon>
        <taxon>Lasiosphaeriaceae</taxon>
        <taxon>Apodospora</taxon>
    </lineage>
</organism>
<dbReference type="Pfam" id="PF26177">
    <property type="entry name" value="zf_C2H2_17_1st"/>
    <property type="match status" value="1"/>
</dbReference>
<protein>
    <recommendedName>
        <fullName evidence="6">C2H2-type domain-containing protein</fullName>
    </recommendedName>
</protein>
<evidence type="ECO:0000259" key="2">
    <source>
        <dbReference type="Pfam" id="PF26176"/>
    </source>
</evidence>
<name>A0AAE0I1Q1_9PEZI</name>
<dbReference type="InterPro" id="IPR059009">
    <property type="entry name" value="Znf_C2H2_17_1st"/>
</dbReference>
<accession>A0AAE0I1Q1</accession>
<dbReference type="EMBL" id="JAUEDM010000005">
    <property type="protein sequence ID" value="KAK3316974.1"/>
    <property type="molecule type" value="Genomic_DNA"/>
</dbReference>
<evidence type="ECO:0008006" key="6">
    <source>
        <dbReference type="Google" id="ProtNLM"/>
    </source>
</evidence>
<feature type="domain" description="C2H2-domain containing protein second zinc finger" evidence="2">
    <location>
        <begin position="146"/>
        <end position="177"/>
    </location>
</feature>
<reference evidence="4" key="1">
    <citation type="journal article" date="2023" name="Mol. Phylogenet. Evol.">
        <title>Genome-scale phylogeny and comparative genomics of the fungal order Sordariales.</title>
        <authorList>
            <person name="Hensen N."/>
            <person name="Bonometti L."/>
            <person name="Westerberg I."/>
            <person name="Brannstrom I.O."/>
            <person name="Guillou S."/>
            <person name="Cros-Aarteil S."/>
            <person name="Calhoun S."/>
            <person name="Haridas S."/>
            <person name="Kuo A."/>
            <person name="Mondo S."/>
            <person name="Pangilinan J."/>
            <person name="Riley R."/>
            <person name="LaButti K."/>
            <person name="Andreopoulos B."/>
            <person name="Lipzen A."/>
            <person name="Chen C."/>
            <person name="Yan M."/>
            <person name="Daum C."/>
            <person name="Ng V."/>
            <person name="Clum A."/>
            <person name="Steindorff A."/>
            <person name="Ohm R.A."/>
            <person name="Martin F."/>
            <person name="Silar P."/>
            <person name="Natvig D.O."/>
            <person name="Lalanne C."/>
            <person name="Gautier V."/>
            <person name="Ament-Velasquez S.L."/>
            <person name="Kruys A."/>
            <person name="Hutchinson M.I."/>
            <person name="Powell A.J."/>
            <person name="Barry K."/>
            <person name="Miller A.N."/>
            <person name="Grigoriev I.V."/>
            <person name="Debuchy R."/>
            <person name="Gladieux P."/>
            <person name="Hiltunen Thoren M."/>
            <person name="Johannesson H."/>
        </authorList>
    </citation>
    <scope>NUCLEOTIDE SEQUENCE</scope>
    <source>
        <strain evidence="4">CBS 118394</strain>
    </source>
</reference>
<comment type="caution">
    <text evidence="4">The sequence shown here is derived from an EMBL/GenBank/DDBJ whole genome shotgun (WGS) entry which is preliminary data.</text>
</comment>